<protein>
    <submittedName>
        <fullName evidence="1">Putative N-acetyl-gamma-glutamyl-phosphate reductase, chloroplastic</fullName>
    </submittedName>
</protein>
<comment type="caution">
    <text evidence="1">The sequence shown here is derived from an EMBL/GenBank/DDBJ whole genome shotgun (WGS) entry which is preliminary data.</text>
</comment>
<accession>A0A5B6VKP8</accession>
<dbReference type="EMBL" id="SMMG02000006">
    <property type="protein sequence ID" value="KAA3469706.1"/>
    <property type="molecule type" value="Genomic_DNA"/>
</dbReference>
<evidence type="ECO:0000313" key="2">
    <source>
        <dbReference type="Proteomes" id="UP000325315"/>
    </source>
</evidence>
<dbReference type="AlphaFoldDB" id="A0A5B6VKP8"/>
<sequence>MCFISIVANPVLHAKMKHVELDVHFMCEKVMRGKLLINHVLAQEQIYDLFTKPLSKQAFARLRSKLGASTTEKDDIHKQLHVTHSCRICWTSDLY</sequence>
<dbReference type="OrthoDB" id="1192411at2759"/>
<proteinExistence type="predicted"/>
<gene>
    <name evidence="1" type="ORF">EPI10_015467</name>
</gene>
<keyword evidence="2" id="KW-1185">Reference proteome</keyword>
<organism evidence="1 2">
    <name type="scientific">Gossypium australe</name>
    <dbReference type="NCBI Taxonomy" id="47621"/>
    <lineage>
        <taxon>Eukaryota</taxon>
        <taxon>Viridiplantae</taxon>
        <taxon>Streptophyta</taxon>
        <taxon>Embryophyta</taxon>
        <taxon>Tracheophyta</taxon>
        <taxon>Spermatophyta</taxon>
        <taxon>Magnoliopsida</taxon>
        <taxon>eudicotyledons</taxon>
        <taxon>Gunneridae</taxon>
        <taxon>Pentapetalae</taxon>
        <taxon>rosids</taxon>
        <taxon>malvids</taxon>
        <taxon>Malvales</taxon>
        <taxon>Malvaceae</taxon>
        <taxon>Malvoideae</taxon>
        <taxon>Gossypium</taxon>
    </lineage>
</organism>
<reference evidence="2" key="1">
    <citation type="journal article" date="2019" name="Plant Biotechnol. J.">
        <title>Genome sequencing of the Australian wild diploid species Gossypium australe highlights disease resistance and delayed gland morphogenesis.</title>
        <authorList>
            <person name="Cai Y."/>
            <person name="Cai X."/>
            <person name="Wang Q."/>
            <person name="Wang P."/>
            <person name="Zhang Y."/>
            <person name="Cai C."/>
            <person name="Xu Y."/>
            <person name="Wang K."/>
            <person name="Zhou Z."/>
            <person name="Wang C."/>
            <person name="Geng S."/>
            <person name="Li B."/>
            <person name="Dong Q."/>
            <person name="Hou Y."/>
            <person name="Wang H."/>
            <person name="Ai P."/>
            <person name="Liu Z."/>
            <person name="Yi F."/>
            <person name="Sun M."/>
            <person name="An G."/>
            <person name="Cheng J."/>
            <person name="Zhang Y."/>
            <person name="Shi Q."/>
            <person name="Xie Y."/>
            <person name="Shi X."/>
            <person name="Chang Y."/>
            <person name="Huang F."/>
            <person name="Chen Y."/>
            <person name="Hong S."/>
            <person name="Mi L."/>
            <person name="Sun Q."/>
            <person name="Zhang L."/>
            <person name="Zhou B."/>
            <person name="Peng R."/>
            <person name="Zhang X."/>
            <person name="Liu F."/>
        </authorList>
    </citation>
    <scope>NUCLEOTIDE SEQUENCE [LARGE SCALE GENOMIC DNA]</scope>
    <source>
        <strain evidence="2">cv. PA1801</strain>
    </source>
</reference>
<name>A0A5B6VKP8_9ROSI</name>
<evidence type="ECO:0000313" key="1">
    <source>
        <dbReference type="EMBL" id="KAA3469706.1"/>
    </source>
</evidence>
<dbReference type="Proteomes" id="UP000325315">
    <property type="component" value="Unassembled WGS sequence"/>
</dbReference>